<proteinExistence type="predicted"/>
<dbReference type="STRING" id="301148.B4135_2963"/>
<protein>
    <submittedName>
        <fullName evidence="1">Uncharacterized protein</fullName>
    </submittedName>
</protein>
<accession>A0A150LMP2</accession>
<dbReference type="Proteomes" id="UP000075683">
    <property type="component" value="Unassembled WGS sequence"/>
</dbReference>
<sequence length="50" mass="5608">MEPKCPPSVKGVNRDFSRNSRKQAKAIISAAGRRLIFPSFTYSLGKNLLR</sequence>
<evidence type="ECO:0000313" key="1">
    <source>
        <dbReference type="EMBL" id="KYD13216.1"/>
    </source>
</evidence>
<comment type="caution">
    <text evidence="1">The sequence shown here is derived from an EMBL/GenBank/DDBJ whole genome shotgun (WGS) entry which is preliminary data.</text>
</comment>
<reference evidence="1 2" key="1">
    <citation type="submission" date="2016-01" db="EMBL/GenBank/DDBJ databases">
        <title>Draft Genome Sequences of Seven Thermophilic Sporeformers Isolated from Foods.</title>
        <authorList>
            <person name="Berendsen E.M."/>
            <person name="Wells-Bennik M.H."/>
            <person name="Krawcyk A.O."/>
            <person name="De Jong A."/>
            <person name="Holsappel S."/>
            <person name="Eijlander R.T."/>
            <person name="Kuipers O.P."/>
        </authorList>
    </citation>
    <scope>NUCLEOTIDE SEQUENCE [LARGE SCALE GENOMIC DNA]</scope>
    <source>
        <strain evidence="1 2">B4135</strain>
    </source>
</reference>
<dbReference type="EMBL" id="LQYT01000083">
    <property type="protein sequence ID" value="KYD13216.1"/>
    <property type="molecule type" value="Genomic_DNA"/>
</dbReference>
<name>A0A150LMP2_9BACI</name>
<organism evidence="1 2">
    <name type="scientific">Caldibacillus debilis</name>
    <dbReference type="NCBI Taxonomy" id="301148"/>
    <lineage>
        <taxon>Bacteria</taxon>
        <taxon>Bacillati</taxon>
        <taxon>Bacillota</taxon>
        <taxon>Bacilli</taxon>
        <taxon>Bacillales</taxon>
        <taxon>Bacillaceae</taxon>
        <taxon>Caldibacillus</taxon>
    </lineage>
</organism>
<gene>
    <name evidence="1" type="ORF">B4135_2963</name>
</gene>
<dbReference type="AlphaFoldDB" id="A0A150LMP2"/>
<evidence type="ECO:0000313" key="2">
    <source>
        <dbReference type="Proteomes" id="UP000075683"/>
    </source>
</evidence>